<organism evidence="2 3">
    <name type="scientific">Roseibium algae</name>
    <dbReference type="NCBI Taxonomy" id="3123038"/>
    <lineage>
        <taxon>Bacteria</taxon>
        <taxon>Pseudomonadati</taxon>
        <taxon>Pseudomonadota</taxon>
        <taxon>Alphaproteobacteria</taxon>
        <taxon>Hyphomicrobiales</taxon>
        <taxon>Stappiaceae</taxon>
        <taxon>Roseibium</taxon>
    </lineage>
</organism>
<evidence type="ECO:0000313" key="2">
    <source>
        <dbReference type="EMBL" id="MEJ8474465.1"/>
    </source>
</evidence>
<keyword evidence="3" id="KW-1185">Reference proteome</keyword>
<gene>
    <name evidence="2" type="ORF">V6575_10225</name>
</gene>
<sequence>MVEQIGLVDRHGQPLRAGSNLTRATSRYLRDTRSGVIAARSSSLRDSRDDIRQSWGRAAGLAIDLIQNSGRLKGAVDQVLADTVGVELQLSPKPNLDGLGYDDNERADLIRLIKENWKRYAWDAAECDFRGKFTLPQLVDVSLRWNMAYGEITGLLDYMPTKMRSRYGITSGTKLCLIPPTRLVQDTRDFENLFQGVYHDENGRPSGYLFAERTGAMVRNVRHPARDASGRQIVLHIFDPQDATDVRGISGITAGIKKHIQHEMLDDATLQTAILQTVFAAVITSDQPEADAFEALESLKDQEFGEGADMVKGGEYAADMIAYMQSNLDRLSESAINFSADPQISHLGPGEKFDIKTAGTPGGQYLPFAAALSRDMARAIGITYGGLTMDHSNATYSSVRMETSSIWPVVMRRRERIAAPLCQSVYESWLDEEIGEGRIPFKGGYRAYLANRSRVNWAQWQGPAKPTADDFKSAKAASERIENGTSSVDIETTDLGHDPEEIFDQRLTTHKRYIAAGMRSPYEPRGTASANDALIDGSAKRDGST</sequence>
<dbReference type="RefSeq" id="WP_340274211.1">
    <property type="nucleotide sequence ID" value="NZ_JBAKIA010000005.1"/>
</dbReference>
<protein>
    <submittedName>
        <fullName evidence="2">Phage portal protein</fullName>
    </submittedName>
</protein>
<proteinExistence type="predicted"/>
<name>A0ABU8TLI1_9HYPH</name>
<comment type="caution">
    <text evidence="2">The sequence shown here is derived from an EMBL/GenBank/DDBJ whole genome shotgun (WGS) entry which is preliminary data.</text>
</comment>
<accession>A0ABU8TLI1</accession>
<dbReference type="Proteomes" id="UP001385499">
    <property type="component" value="Unassembled WGS sequence"/>
</dbReference>
<feature type="region of interest" description="Disordered" evidence="1">
    <location>
        <begin position="518"/>
        <end position="545"/>
    </location>
</feature>
<dbReference type="Pfam" id="PF05136">
    <property type="entry name" value="Phage_portal_2"/>
    <property type="match status" value="1"/>
</dbReference>
<reference evidence="2 3" key="1">
    <citation type="submission" date="2024-02" db="EMBL/GenBank/DDBJ databases">
        <title>Roseibium algae sp. nov., isolated from marine alga (Grateloupia sp.), showing potential in myo-inositol conversion.</title>
        <authorList>
            <person name="Wang Y."/>
        </authorList>
    </citation>
    <scope>NUCLEOTIDE SEQUENCE [LARGE SCALE GENOMIC DNA]</scope>
    <source>
        <strain evidence="2 3">H3510</strain>
    </source>
</reference>
<evidence type="ECO:0000256" key="1">
    <source>
        <dbReference type="SAM" id="MobiDB-lite"/>
    </source>
</evidence>
<dbReference type="InterPro" id="IPR006429">
    <property type="entry name" value="Phage_lambda_portal"/>
</dbReference>
<dbReference type="EMBL" id="JBAKIA010000005">
    <property type="protein sequence ID" value="MEJ8474465.1"/>
    <property type="molecule type" value="Genomic_DNA"/>
</dbReference>
<evidence type="ECO:0000313" key="3">
    <source>
        <dbReference type="Proteomes" id="UP001385499"/>
    </source>
</evidence>